<organism evidence="1 2">
    <name type="scientific">Ixodes persulcatus</name>
    <name type="common">Taiga tick</name>
    <dbReference type="NCBI Taxonomy" id="34615"/>
    <lineage>
        <taxon>Eukaryota</taxon>
        <taxon>Metazoa</taxon>
        <taxon>Ecdysozoa</taxon>
        <taxon>Arthropoda</taxon>
        <taxon>Chelicerata</taxon>
        <taxon>Arachnida</taxon>
        <taxon>Acari</taxon>
        <taxon>Parasitiformes</taxon>
        <taxon>Ixodida</taxon>
        <taxon>Ixodoidea</taxon>
        <taxon>Ixodidae</taxon>
        <taxon>Ixodinae</taxon>
        <taxon>Ixodes</taxon>
    </lineage>
</organism>
<keyword evidence="2" id="KW-1185">Reference proteome</keyword>
<comment type="caution">
    <text evidence="1">The sequence shown here is derived from an EMBL/GenBank/DDBJ whole genome shotgun (WGS) entry which is preliminary data.</text>
</comment>
<dbReference type="Proteomes" id="UP000805193">
    <property type="component" value="Unassembled WGS sequence"/>
</dbReference>
<reference evidence="1 2" key="1">
    <citation type="journal article" date="2020" name="Cell">
        <title>Large-Scale Comparative Analyses of Tick Genomes Elucidate Their Genetic Diversity and Vector Capacities.</title>
        <authorList>
            <consortium name="Tick Genome and Microbiome Consortium (TIGMIC)"/>
            <person name="Jia N."/>
            <person name="Wang J."/>
            <person name="Shi W."/>
            <person name="Du L."/>
            <person name="Sun Y."/>
            <person name="Zhan W."/>
            <person name="Jiang J.F."/>
            <person name="Wang Q."/>
            <person name="Zhang B."/>
            <person name="Ji P."/>
            <person name="Bell-Sakyi L."/>
            <person name="Cui X.M."/>
            <person name="Yuan T.T."/>
            <person name="Jiang B.G."/>
            <person name="Yang W.F."/>
            <person name="Lam T.T."/>
            <person name="Chang Q.C."/>
            <person name="Ding S.J."/>
            <person name="Wang X.J."/>
            <person name="Zhu J.G."/>
            <person name="Ruan X.D."/>
            <person name="Zhao L."/>
            <person name="Wei J.T."/>
            <person name="Ye R.Z."/>
            <person name="Que T.C."/>
            <person name="Du C.H."/>
            <person name="Zhou Y.H."/>
            <person name="Cheng J.X."/>
            <person name="Dai P.F."/>
            <person name="Guo W.B."/>
            <person name="Han X.H."/>
            <person name="Huang E.J."/>
            <person name="Li L.F."/>
            <person name="Wei W."/>
            <person name="Gao Y.C."/>
            <person name="Liu J.Z."/>
            <person name="Shao H.Z."/>
            <person name="Wang X."/>
            <person name="Wang C.C."/>
            <person name="Yang T.C."/>
            <person name="Huo Q.B."/>
            <person name="Li W."/>
            <person name="Chen H.Y."/>
            <person name="Chen S.E."/>
            <person name="Zhou L.G."/>
            <person name="Ni X.B."/>
            <person name="Tian J.H."/>
            <person name="Sheng Y."/>
            <person name="Liu T."/>
            <person name="Pan Y.S."/>
            <person name="Xia L.Y."/>
            <person name="Li J."/>
            <person name="Zhao F."/>
            <person name="Cao W.C."/>
        </authorList>
    </citation>
    <scope>NUCLEOTIDE SEQUENCE [LARGE SCALE GENOMIC DNA]</scope>
    <source>
        <strain evidence="1">Iper-2018</strain>
    </source>
</reference>
<evidence type="ECO:0000313" key="2">
    <source>
        <dbReference type="Proteomes" id="UP000805193"/>
    </source>
</evidence>
<evidence type="ECO:0000313" key="1">
    <source>
        <dbReference type="EMBL" id="KAG0432292.1"/>
    </source>
</evidence>
<dbReference type="EMBL" id="JABSTQ010009163">
    <property type="protein sequence ID" value="KAG0432292.1"/>
    <property type="molecule type" value="Genomic_DNA"/>
</dbReference>
<name>A0AC60QH43_IXOPE</name>
<accession>A0AC60QH43</accession>
<sequence>MKGQRSAHLLLLSCVALTAAAYASDDGEGPVVHTTAGRVRGFRQQLNDKVVNSFTGIRYGKAPVGELRFREPQPAEPWTDVADANRPAPVCIQFDTYIKMLSRLQGINLQTEDCLFLNVWSPAKNNSASDLAVMKPWYGMSHVEDVLYVFGRPVVEKASSDDQNYSKKLMELWTSFAKHGHRAPRMSSAAFATLTTTFASHPWRRSDALSFGELLRLLVTPAVTAGPLKFSDALAGPSTLPRRRSVGLRPPQASFSGSLSHLATARLWAPSDGP</sequence>
<protein>
    <submittedName>
        <fullName evidence="1">Uncharacterized protein</fullName>
    </submittedName>
</protein>
<gene>
    <name evidence="1" type="ORF">HPB47_020982</name>
</gene>
<proteinExistence type="predicted"/>